<evidence type="ECO:0000313" key="4">
    <source>
        <dbReference type="EMBL" id="MCU6697405.1"/>
    </source>
</evidence>
<dbReference type="Pfam" id="PF00106">
    <property type="entry name" value="adh_short"/>
    <property type="match status" value="1"/>
</dbReference>
<evidence type="ECO:0000313" key="5">
    <source>
        <dbReference type="Proteomes" id="UP001652461"/>
    </source>
</evidence>
<evidence type="ECO:0000256" key="3">
    <source>
        <dbReference type="RuleBase" id="RU000363"/>
    </source>
</evidence>
<dbReference type="Proteomes" id="UP001652461">
    <property type="component" value="Unassembled WGS sequence"/>
</dbReference>
<dbReference type="InterPro" id="IPR002347">
    <property type="entry name" value="SDR_fam"/>
</dbReference>
<reference evidence="4 5" key="1">
    <citation type="journal article" date="2021" name="ISME Commun">
        <title>Automated analysis of genomic sequences facilitates high-throughput and comprehensive description of bacteria.</title>
        <authorList>
            <person name="Hitch T.C.A."/>
        </authorList>
    </citation>
    <scope>NUCLEOTIDE SEQUENCE [LARGE SCALE GENOMIC DNA]</scope>
    <source>
        <strain evidence="4 5">Sanger_04</strain>
    </source>
</reference>
<dbReference type="InterPro" id="IPR020904">
    <property type="entry name" value="Sc_DH/Rdtase_CS"/>
</dbReference>
<evidence type="ECO:0000256" key="2">
    <source>
        <dbReference type="ARBA" id="ARBA00023002"/>
    </source>
</evidence>
<dbReference type="PANTHER" id="PTHR42760">
    <property type="entry name" value="SHORT-CHAIN DEHYDROGENASES/REDUCTASES FAMILY MEMBER"/>
    <property type="match status" value="1"/>
</dbReference>
<dbReference type="Gene3D" id="3.40.50.720">
    <property type="entry name" value="NAD(P)-binding Rossmann-like Domain"/>
    <property type="match status" value="1"/>
</dbReference>
<protein>
    <submittedName>
        <fullName evidence="4">SDR family oxidoreductase</fullName>
    </submittedName>
</protein>
<name>A0ABT2RZG6_9FIRM</name>
<dbReference type="PRINTS" id="PR00081">
    <property type="entry name" value="GDHRDH"/>
</dbReference>
<keyword evidence="2" id="KW-0560">Oxidoreductase</keyword>
<dbReference type="EMBL" id="JAOQKC010000014">
    <property type="protein sequence ID" value="MCU6697405.1"/>
    <property type="molecule type" value="Genomic_DNA"/>
</dbReference>
<dbReference type="SUPFAM" id="SSF51735">
    <property type="entry name" value="NAD(P)-binding Rossmann-fold domains"/>
    <property type="match status" value="1"/>
</dbReference>
<comment type="similarity">
    <text evidence="1 3">Belongs to the short-chain dehydrogenases/reductases (SDR) family.</text>
</comment>
<dbReference type="CDD" id="cd05233">
    <property type="entry name" value="SDR_c"/>
    <property type="match status" value="1"/>
</dbReference>
<dbReference type="PRINTS" id="PR00080">
    <property type="entry name" value="SDRFAMILY"/>
</dbReference>
<dbReference type="PROSITE" id="PS00061">
    <property type="entry name" value="ADH_SHORT"/>
    <property type="match status" value="1"/>
</dbReference>
<comment type="caution">
    <text evidence="4">The sequence shown here is derived from an EMBL/GenBank/DDBJ whole genome shotgun (WGS) entry which is preliminary data.</text>
</comment>
<proteinExistence type="inferred from homology"/>
<gene>
    <name evidence="4" type="ORF">OCV63_10945</name>
</gene>
<evidence type="ECO:0000256" key="1">
    <source>
        <dbReference type="ARBA" id="ARBA00006484"/>
    </source>
</evidence>
<dbReference type="RefSeq" id="WP_158363837.1">
    <property type="nucleotide sequence ID" value="NZ_JAOQKC010000014.1"/>
</dbReference>
<accession>A0ABT2RZG6</accession>
<sequence>MNLTPEMILRGYLANTASLEEMLSVKGKTAIVTGGTSGLGFCVARRLCQGGAKVVIAGSGEGKGELAVKILKEENLEVTFCKTNIRKEEEVERLVAFTAEIYGSVDILVTAAGIWSFAHIEDLPEDVFKDTLDVNLLGAYRCAKYVSRYMIEHKIKGKMLLVSSNSAYLPQPVFGGYAHYTASKGGVIAMTTELAKELKRYGIMVNTVAPGGMFTPGCLTNGPIRTLSPEKQAELGKEMMVAKLDEIPTADSVAIVVYGMCTRMADGVTGECIVADSGMMRNIMAFQPAIEEYPPKEG</sequence>
<organism evidence="4 5">
    <name type="scientific">Laedolimicola ammoniilytica</name>
    <dbReference type="NCBI Taxonomy" id="2981771"/>
    <lineage>
        <taxon>Bacteria</taxon>
        <taxon>Bacillati</taxon>
        <taxon>Bacillota</taxon>
        <taxon>Clostridia</taxon>
        <taxon>Lachnospirales</taxon>
        <taxon>Lachnospiraceae</taxon>
        <taxon>Laedolimicola</taxon>
    </lineage>
</organism>
<dbReference type="PANTHER" id="PTHR42760:SF133">
    <property type="entry name" value="3-OXOACYL-[ACYL-CARRIER-PROTEIN] REDUCTASE"/>
    <property type="match status" value="1"/>
</dbReference>
<keyword evidence="5" id="KW-1185">Reference proteome</keyword>
<dbReference type="InterPro" id="IPR036291">
    <property type="entry name" value="NAD(P)-bd_dom_sf"/>
</dbReference>